<name>A7B2Q6_MEDG7</name>
<feature type="transmembrane region" description="Helical" evidence="5">
    <location>
        <begin position="195"/>
        <end position="212"/>
    </location>
</feature>
<feature type="transmembrane region" description="Helical" evidence="5">
    <location>
        <begin position="147"/>
        <end position="164"/>
    </location>
</feature>
<evidence type="ECO:0000256" key="3">
    <source>
        <dbReference type="ARBA" id="ARBA00022989"/>
    </source>
</evidence>
<dbReference type="GeneID" id="57434330"/>
<feature type="transmembrane region" description="Helical" evidence="5">
    <location>
        <begin position="7"/>
        <end position="24"/>
    </location>
</feature>
<comment type="caution">
    <text evidence="7">The sequence shown here is derived from an EMBL/GenBank/DDBJ whole genome shotgun (WGS) entry which is preliminary data.</text>
</comment>
<feature type="transmembrane region" description="Helical" evidence="5">
    <location>
        <begin position="60"/>
        <end position="78"/>
    </location>
</feature>
<feature type="transmembrane region" description="Helical" evidence="5">
    <location>
        <begin position="30"/>
        <end position="48"/>
    </location>
</feature>
<evidence type="ECO:0000313" key="7">
    <source>
        <dbReference type="EMBL" id="EDN77855.1"/>
    </source>
</evidence>
<organism evidence="7 8">
    <name type="scientific">Mediterraneibacter gnavus (strain ATCC 29149 / DSM 114966 / JCM 6515 / VPI C7-9)</name>
    <name type="common">Ruminococcus gnavus</name>
    <dbReference type="NCBI Taxonomy" id="411470"/>
    <lineage>
        <taxon>Bacteria</taxon>
        <taxon>Bacillati</taxon>
        <taxon>Bacillota</taxon>
        <taxon>Clostridia</taxon>
        <taxon>Lachnospirales</taxon>
        <taxon>Lachnospiraceae</taxon>
        <taxon>Mediterraneibacter</taxon>
    </lineage>
</organism>
<dbReference type="eggNOG" id="COG3307">
    <property type="taxonomic scope" value="Bacteria"/>
</dbReference>
<feature type="transmembrane region" description="Helical" evidence="5">
    <location>
        <begin position="305"/>
        <end position="329"/>
    </location>
</feature>
<evidence type="ECO:0000256" key="5">
    <source>
        <dbReference type="SAM" id="Phobius"/>
    </source>
</evidence>
<evidence type="ECO:0000256" key="1">
    <source>
        <dbReference type="ARBA" id="ARBA00004141"/>
    </source>
</evidence>
<keyword evidence="2 5" id="KW-0812">Transmembrane</keyword>
<dbReference type="Pfam" id="PF04932">
    <property type="entry name" value="Wzy_C"/>
    <property type="match status" value="1"/>
</dbReference>
<feature type="transmembrane region" description="Helical" evidence="5">
    <location>
        <begin position="84"/>
        <end position="101"/>
    </location>
</feature>
<dbReference type="Proteomes" id="UP000004410">
    <property type="component" value="Unassembled WGS sequence"/>
</dbReference>
<dbReference type="RefSeq" id="WP_004842821.1">
    <property type="nucleotide sequence ID" value="NZ_AAYG02000013.1"/>
</dbReference>
<gene>
    <name evidence="7" type="ORF">RUMGNA_01834</name>
</gene>
<dbReference type="EMBL" id="AAYG02000013">
    <property type="protein sequence ID" value="EDN77855.1"/>
    <property type="molecule type" value="Genomic_DNA"/>
</dbReference>
<dbReference type="AlphaFoldDB" id="A7B2Q6"/>
<feature type="transmembrane region" description="Helical" evidence="5">
    <location>
        <begin position="113"/>
        <end position="135"/>
    </location>
</feature>
<evidence type="ECO:0000313" key="8">
    <source>
        <dbReference type="Proteomes" id="UP000004410"/>
    </source>
</evidence>
<accession>A7B2Q6</accession>
<dbReference type="PANTHER" id="PTHR37422:SF13">
    <property type="entry name" value="LIPOPOLYSACCHARIDE BIOSYNTHESIS PROTEIN PA4999-RELATED"/>
    <property type="match status" value="1"/>
</dbReference>
<keyword evidence="3 5" id="KW-1133">Transmembrane helix</keyword>
<dbReference type="PANTHER" id="PTHR37422">
    <property type="entry name" value="TEICHURONIC ACID BIOSYNTHESIS PROTEIN TUAE"/>
    <property type="match status" value="1"/>
</dbReference>
<proteinExistence type="predicted"/>
<feature type="domain" description="O-antigen ligase-related" evidence="6">
    <location>
        <begin position="180"/>
        <end position="320"/>
    </location>
</feature>
<feature type="transmembrane region" description="Helical" evidence="5">
    <location>
        <begin position="219"/>
        <end position="240"/>
    </location>
</feature>
<dbReference type="GO" id="GO:0016020">
    <property type="term" value="C:membrane"/>
    <property type="evidence" value="ECO:0007669"/>
    <property type="project" value="UniProtKB-SubCell"/>
</dbReference>
<feature type="transmembrane region" description="Helical" evidence="5">
    <location>
        <begin position="341"/>
        <end position="360"/>
    </location>
</feature>
<reference evidence="7 8" key="1">
    <citation type="submission" date="2007-04" db="EMBL/GenBank/DDBJ databases">
        <authorList>
            <person name="Fulton L."/>
            <person name="Clifton S."/>
            <person name="Fulton B."/>
            <person name="Xu J."/>
            <person name="Minx P."/>
            <person name="Pepin K.H."/>
            <person name="Johnson M."/>
            <person name="Thiruvilangam P."/>
            <person name="Bhonagiri V."/>
            <person name="Nash W.E."/>
            <person name="Mardis E.R."/>
            <person name="Wilson R.K."/>
        </authorList>
    </citation>
    <scope>NUCLEOTIDE SEQUENCE [LARGE SCALE GENOMIC DNA]</scope>
    <source>
        <strain evidence="7 8">ATCC 29149</strain>
    </source>
</reference>
<sequence length="390" mass="44473">MITGKKGIAYKFHYIFLVLIFISLDSTFNLPYAHLLRWVYPIILLAFISKEMGKIAYPKGALWPAVAAMFLIASVYSINIKYSLGRVISYLIMTCFFYMFYKRQRYNNTLINIPWYLGKMFVIYEIANFFATVIGNSVRATGITGNANSLGLWSNIAFVFSVYYLKIEKTFNRKVLYSITAIMSVYTAIASGSRTYTLCILLNIAVFFILIFQSKIKYLVILPIVLFASINIPSIMNLLYQLPGFQRLIEEGSSRGAIWEAGISLWMKKPLFGWGYGVNQELNSIKYLGNIPGYGDYGFAFHNSYLSTIIEIGIIGLVIVLLHYVVIICNGIKVYRKTKHITVFIVIWICINMLICFIGGSAMTSLGSTEGFVFWGLLMWLYEYDNDIDI</sequence>
<evidence type="ECO:0000259" key="6">
    <source>
        <dbReference type="Pfam" id="PF04932"/>
    </source>
</evidence>
<reference evidence="7 8" key="2">
    <citation type="submission" date="2007-06" db="EMBL/GenBank/DDBJ databases">
        <title>Draft genome sequence of Ruminococcus gnavus (ATCC 29149).</title>
        <authorList>
            <person name="Sudarsanam P."/>
            <person name="Ley R."/>
            <person name="Guruge J."/>
            <person name="Turnbaugh P.J."/>
            <person name="Mahowald M."/>
            <person name="Liep D."/>
            <person name="Gordon J."/>
        </authorList>
    </citation>
    <scope>NUCLEOTIDE SEQUENCE [LARGE SCALE GENOMIC DNA]</scope>
    <source>
        <strain evidence="7 8">ATCC 29149</strain>
    </source>
</reference>
<evidence type="ECO:0000256" key="2">
    <source>
        <dbReference type="ARBA" id="ARBA00022692"/>
    </source>
</evidence>
<feature type="transmembrane region" description="Helical" evidence="5">
    <location>
        <begin position="171"/>
        <end position="189"/>
    </location>
</feature>
<dbReference type="InterPro" id="IPR007016">
    <property type="entry name" value="O-antigen_ligase-rel_domated"/>
</dbReference>
<protein>
    <submittedName>
        <fullName evidence="7">O-antigen polymerase</fullName>
    </submittedName>
</protein>
<dbReference type="PaxDb" id="411470-RUMGNA_01834"/>
<keyword evidence="4 5" id="KW-0472">Membrane</keyword>
<dbReference type="InterPro" id="IPR051533">
    <property type="entry name" value="WaaL-like"/>
</dbReference>
<comment type="subcellular location">
    <subcellularLocation>
        <location evidence="1">Membrane</location>
        <topology evidence="1">Multi-pass membrane protein</topology>
    </subcellularLocation>
</comment>
<evidence type="ECO:0000256" key="4">
    <source>
        <dbReference type="ARBA" id="ARBA00023136"/>
    </source>
</evidence>